<evidence type="ECO:0008006" key="7">
    <source>
        <dbReference type="Google" id="ProtNLM"/>
    </source>
</evidence>
<proteinExistence type="predicted"/>
<dbReference type="OrthoDB" id="7668193at2759"/>
<evidence type="ECO:0000313" key="5">
    <source>
        <dbReference type="EMBL" id="KAG2435047.1"/>
    </source>
</evidence>
<feature type="compositionally biased region" description="Gly residues" evidence="4">
    <location>
        <begin position="212"/>
        <end position="229"/>
    </location>
</feature>
<name>A0A835T101_9CHLO</name>
<dbReference type="Gene3D" id="2.130.10.10">
    <property type="entry name" value="YVTN repeat-like/Quinoprotein amine dehydrogenase"/>
    <property type="match status" value="3"/>
</dbReference>
<dbReference type="PROSITE" id="PS50082">
    <property type="entry name" value="WD_REPEATS_2"/>
    <property type="match status" value="2"/>
</dbReference>
<dbReference type="SMART" id="SM00320">
    <property type="entry name" value="WD40"/>
    <property type="match status" value="6"/>
</dbReference>
<dbReference type="InterPro" id="IPR001680">
    <property type="entry name" value="WD40_rpt"/>
</dbReference>
<organism evidence="5 6">
    <name type="scientific">Chlamydomonas schloesseri</name>
    <dbReference type="NCBI Taxonomy" id="2026947"/>
    <lineage>
        <taxon>Eukaryota</taxon>
        <taxon>Viridiplantae</taxon>
        <taxon>Chlorophyta</taxon>
        <taxon>core chlorophytes</taxon>
        <taxon>Chlorophyceae</taxon>
        <taxon>CS clade</taxon>
        <taxon>Chlamydomonadales</taxon>
        <taxon>Chlamydomonadaceae</taxon>
        <taxon>Chlamydomonas</taxon>
    </lineage>
</organism>
<dbReference type="PANTHER" id="PTHR19854:SF1">
    <property type="entry name" value="GUANINE NUCLEOTIDE-BINDING PROTEIN SUBUNIT BETA-LIKE PROTEIN 1"/>
    <property type="match status" value="1"/>
</dbReference>
<dbReference type="PROSITE" id="PS50294">
    <property type="entry name" value="WD_REPEATS_REGION"/>
    <property type="match status" value="2"/>
</dbReference>
<dbReference type="EMBL" id="JAEHOD010000054">
    <property type="protein sequence ID" value="KAG2435047.1"/>
    <property type="molecule type" value="Genomic_DNA"/>
</dbReference>
<keyword evidence="6" id="KW-1185">Reference proteome</keyword>
<dbReference type="InterPro" id="IPR036322">
    <property type="entry name" value="WD40_repeat_dom_sf"/>
</dbReference>
<feature type="region of interest" description="Disordered" evidence="4">
    <location>
        <begin position="196"/>
        <end position="229"/>
    </location>
</feature>
<dbReference type="Pfam" id="PF00400">
    <property type="entry name" value="WD40"/>
    <property type="match status" value="3"/>
</dbReference>
<accession>A0A835T101</accession>
<comment type="caution">
    <text evidence="5">The sequence shown here is derived from an EMBL/GenBank/DDBJ whole genome shotgun (WGS) entry which is preliminary data.</text>
</comment>
<reference evidence="5" key="1">
    <citation type="journal article" date="2020" name="bioRxiv">
        <title>Comparative genomics of Chlamydomonas.</title>
        <authorList>
            <person name="Craig R.J."/>
            <person name="Hasan A.R."/>
            <person name="Ness R.W."/>
            <person name="Keightley P.D."/>
        </authorList>
    </citation>
    <scope>NUCLEOTIDE SEQUENCE</scope>
    <source>
        <strain evidence="5">CCAP 11/173</strain>
    </source>
</reference>
<dbReference type="InterPro" id="IPR019775">
    <property type="entry name" value="WD40_repeat_CS"/>
</dbReference>
<evidence type="ECO:0000256" key="4">
    <source>
        <dbReference type="SAM" id="MobiDB-lite"/>
    </source>
</evidence>
<evidence type="ECO:0000313" key="6">
    <source>
        <dbReference type="Proteomes" id="UP000613740"/>
    </source>
</evidence>
<evidence type="ECO:0000256" key="3">
    <source>
        <dbReference type="PROSITE-ProRule" id="PRU00221"/>
    </source>
</evidence>
<evidence type="ECO:0000256" key="2">
    <source>
        <dbReference type="ARBA" id="ARBA00022737"/>
    </source>
</evidence>
<dbReference type="PANTHER" id="PTHR19854">
    <property type="entry name" value="TRANSDUCIN BETA-LIKE 3"/>
    <property type="match status" value="1"/>
</dbReference>
<dbReference type="InterPro" id="IPR015943">
    <property type="entry name" value="WD40/YVTN_repeat-like_dom_sf"/>
</dbReference>
<keyword evidence="2" id="KW-0677">Repeat</keyword>
<feature type="repeat" description="WD" evidence="3">
    <location>
        <begin position="10"/>
        <end position="50"/>
    </location>
</feature>
<feature type="repeat" description="WD" evidence="3">
    <location>
        <begin position="391"/>
        <end position="424"/>
    </location>
</feature>
<protein>
    <recommendedName>
        <fullName evidence="7">Guanine nucleotide-binding protein subunit beta-like protein</fullName>
    </recommendedName>
</protein>
<dbReference type="Proteomes" id="UP000613740">
    <property type="component" value="Unassembled WGS sequence"/>
</dbReference>
<dbReference type="AlphaFoldDB" id="A0A835T101"/>
<evidence type="ECO:0000256" key="1">
    <source>
        <dbReference type="ARBA" id="ARBA00022574"/>
    </source>
</evidence>
<gene>
    <name evidence="5" type="ORF">HYH02_012044</name>
</gene>
<dbReference type="PROSITE" id="PS00678">
    <property type="entry name" value="WD_REPEATS_1"/>
    <property type="match status" value="1"/>
</dbReference>
<dbReference type="SUPFAM" id="SSF50978">
    <property type="entry name" value="WD40 repeat-like"/>
    <property type="match status" value="1"/>
</dbReference>
<keyword evidence="1 3" id="KW-0853">WD repeat</keyword>
<sequence length="437" mass="45133">MADVDPHHVLRGHFGEVQSLSFLSEQRLFSGDFNGEVHLWDLSSCRAEYTGRLHDTNAGVLHLACLPSYGALVSQGRDGCVKVWALDQTGVPDRPEPLHEAATGSFNFCRFAVWAPGSAPQQAAEVAAGAAAPTSQQQLRGVYLASAAHDPSEVAVWRPAEAANAVVHLRQSPAETKHGMCMSLAFLAPTGEGGAAGNADCSVGDSESSSGMGIGSSSGGSQGGEAAGAGGGPRYLVTGYEDGVAALWDLRSPGRPLGSARLHSEPVMCCDVRPAAARKPKAIAAASAPAGGGEGPAAAVLRAAAAPATPGPSSTPLSYDLVTGSADDVVSCCSLRPAEAQPVRLAKQIKLREAGTADVRIRPDGKLFACGCWDGRTRLYSVRKREPLAVLKYHRNQVTAVAFSPVTGTLATASRDTSVALWSVYTNVTGESHGLDA</sequence>